<comment type="caution">
    <text evidence="1">The sequence shown here is derived from an EMBL/GenBank/DDBJ whole genome shotgun (WGS) entry which is preliminary data.</text>
</comment>
<evidence type="ECO:0000313" key="1">
    <source>
        <dbReference type="EMBL" id="EEF14365.1"/>
    </source>
</evidence>
<organism evidence="1 2">
    <name type="scientific">Campylobacter rectus RM3267</name>
    <dbReference type="NCBI Taxonomy" id="553218"/>
    <lineage>
        <taxon>Bacteria</taxon>
        <taxon>Pseudomonadati</taxon>
        <taxon>Campylobacterota</taxon>
        <taxon>Epsilonproteobacteria</taxon>
        <taxon>Campylobacterales</taxon>
        <taxon>Campylobacteraceae</taxon>
        <taxon>Campylobacter</taxon>
    </lineage>
</organism>
<name>B9D0T2_CAMRE</name>
<reference evidence="1 2" key="1">
    <citation type="submission" date="2008-08" db="EMBL/GenBank/DDBJ databases">
        <authorList>
            <person name="Madupu R."/>
            <person name="Durkin A.S."/>
            <person name="Torralba M."/>
            <person name="Methe B."/>
            <person name="Sutton G.G."/>
            <person name="Strausberg R.L."/>
            <person name="Nelson K.E."/>
        </authorList>
    </citation>
    <scope>NUCLEOTIDE SEQUENCE [LARGE SCALE GENOMIC DNA]</scope>
    <source>
        <strain evidence="1 2">RM3267</strain>
    </source>
</reference>
<dbReference type="Proteomes" id="UP000003082">
    <property type="component" value="Unassembled WGS sequence"/>
</dbReference>
<keyword evidence="2" id="KW-1185">Reference proteome</keyword>
<dbReference type="STRING" id="553218.CAMRE0001_2728"/>
<evidence type="ECO:0000313" key="2">
    <source>
        <dbReference type="Proteomes" id="UP000003082"/>
    </source>
</evidence>
<dbReference type="EMBL" id="ACFU01000007">
    <property type="protein sequence ID" value="EEF14365.1"/>
    <property type="molecule type" value="Genomic_DNA"/>
</dbReference>
<protein>
    <submittedName>
        <fullName evidence="1">Uncharacterized protein</fullName>
    </submittedName>
</protein>
<proteinExistence type="predicted"/>
<sequence length="54" mass="6411">MHKFYRIMILVSEALSQPEQNTNFTYKASPEFYRTTKPPKTATNLYDTQSRTQH</sequence>
<dbReference type="AlphaFoldDB" id="B9D0T2"/>
<gene>
    <name evidence="1" type="ORF">CAMRE0001_2728</name>
</gene>
<accession>B9D0T2</accession>